<evidence type="ECO:0000313" key="3">
    <source>
        <dbReference type="Proteomes" id="UP001232445"/>
    </source>
</evidence>
<comment type="caution">
    <text evidence="2">The sequence shown here is derived from an EMBL/GenBank/DDBJ whole genome shotgun (WGS) entry which is preliminary data.</text>
</comment>
<protein>
    <submittedName>
        <fullName evidence="2">Uncharacterized protein</fullName>
    </submittedName>
</protein>
<name>A0ABU0CYH2_9BACI</name>
<dbReference type="InterPro" id="IPR009620">
    <property type="entry name" value="UPF0236"/>
</dbReference>
<keyword evidence="3" id="KW-1185">Reference proteome</keyword>
<gene>
    <name evidence="2" type="ORF">J2S00_004057</name>
</gene>
<evidence type="ECO:0000256" key="1">
    <source>
        <dbReference type="ARBA" id="ARBA00006539"/>
    </source>
</evidence>
<proteinExistence type="inferred from homology"/>
<dbReference type="EMBL" id="JAUSUQ010000049">
    <property type="protein sequence ID" value="MDQ0341198.1"/>
    <property type="molecule type" value="Genomic_DNA"/>
</dbReference>
<organism evidence="2 3">
    <name type="scientific">Caldalkalibacillus uzonensis</name>
    <dbReference type="NCBI Taxonomy" id="353224"/>
    <lineage>
        <taxon>Bacteria</taxon>
        <taxon>Bacillati</taxon>
        <taxon>Bacillota</taxon>
        <taxon>Bacilli</taxon>
        <taxon>Bacillales</taxon>
        <taxon>Bacillaceae</taxon>
        <taxon>Caldalkalibacillus</taxon>
    </lineage>
</organism>
<reference evidence="2 3" key="1">
    <citation type="submission" date="2023-07" db="EMBL/GenBank/DDBJ databases">
        <title>Genomic Encyclopedia of Type Strains, Phase IV (KMG-IV): sequencing the most valuable type-strain genomes for metagenomic binning, comparative biology and taxonomic classification.</title>
        <authorList>
            <person name="Goeker M."/>
        </authorList>
    </citation>
    <scope>NUCLEOTIDE SEQUENCE [LARGE SCALE GENOMIC DNA]</scope>
    <source>
        <strain evidence="2 3">DSM 17740</strain>
    </source>
</reference>
<dbReference type="Pfam" id="PF06782">
    <property type="entry name" value="UPF0236"/>
    <property type="match status" value="1"/>
</dbReference>
<evidence type="ECO:0000313" key="2">
    <source>
        <dbReference type="EMBL" id="MDQ0341198.1"/>
    </source>
</evidence>
<comment type="similarity">
    <text evidence="1">Belongs to the UPF0236 family.</text>
</comment>
<dbReference type="Proteomes" id="UP001232445">
    <property type="component" value="Unassembled WGS sequence"/>
</dbReference>
<accession>A0ABU0CYH2</accession>
<sequence>MNPGVVWVYERFVCLVTVELGIDFDGSRSMSPMLEAVAIELVVTGPSYRHAAHTLEAFVGYPVISHESIRQRLWSIEISRDSSQNQTSEAKEVLFIEVDGLHVKRQRGSRNGKEKR</sequence>